<dbReference type="InterPro" id="IPR046732">
    <property type="entry name" value="DUF6624"/>
</dbReference>
<evidence type="ECO:0000313" key="2">
    <source>
        <dbReference type="EMBL" id="GAA2412287.1"/>
    </source>
</evidence>
<dbReference type="Proteomes" id="UP001500058">
    <property type="component" value="Unassembled WGS sequence"/>
</dbReference>
<reference evidence="2 3" key="1">
    <citation type="journal article" date="2019" name="Int. J. Syst. Evol. Microbiol.">
        <title>The Global Catalogue of Microorganisms (GCM) 10K type strain sequencing project: providing services to taxonomists for standard genome sequencing and annotation.</title>
        <authorList>
            <consortium name="The Broad Institute Genomics Platform"/>
            <consortium name="The Broad Institute Genome Sequencing Center for Infectious Disease"/>
            <person name="Wu L."/>
            <person name="Ma J."/>
        </authorList>
    </citation>
    <scope>NUCLEOTIDE SEQUENCE [LARGE SCALE GENOMIC DNA]</scope>
    <source>
        <strain evidence="2 3">JCM 6921</strain>
    </source>
</reference>
<name>A0ABN3IRY6_9ACTN</name>
<protein>
    <recommendedName>
        <fullName evidence="4">DUF222 domain-containing protein</fullName>
    </recommendedName>
</protein>
<feature type="region of interest" description="Disordered" evidence="1">
    <location>
        <begin position="1"/>
        <end position="32"/>
    </location>
</feature>
<evidence type="ECO:0000313" key="3">
    <source>
        <dbReference type="Proteomes" id="UP001500058"/>
    </source>
</evidence>
<feature type="compositionally biased region" description="Polar residues" evidence="1">
    <location>
        <begin position="1"/>
        <end position="22"/>
    </location>
</feature>
<evidence type="ECO:0000256" key="1">
    <source>
        <dbReference type="SAM" id="MobiDB-lite"/>
    </source>
</evidence>
<proteinExistence type="predicted"/>
<dbReference type="EMBL" id="BAAATJ010000027">
    <property type="protein sequence ID" value="GAA2412287.1"/>
    <property type="molecule type" value="Genomic_DNA"/>
</dbReference>
<dbReference type="Pfam" id="PF20329">
    <property type="entry name" value="DUF6624"/>
    <property type="match status" value="1"/>
</dbReference>
<evidence type="ECO:0008006" key="4">
    <source>
        <dbReference type="Google" id="ProtNLM"/>
    </source>
</evidence>
<gene>
    <name evidence="2" type="ORF">GCM10010420_46920</name>
</gene>
<comment type="caution">
    <text evidence="2">The sequence shown here is derived from an EMBL/GenBank/DDBJ whole genome shotgun (WGS) entry which is preliminary data.</text>
</comment>
<organism evidence="2 3">
    <name type="scientific">Streptomyces glaucosporus</name>
    <dbReference type="NCBI Taxonomy" id="284044"/>
    <lineage>
        <taxon>Bacteria</taxon>
        <taxon>Bacillati</taxon>
        <taxon>Actinomycetota</taxon>
        <taxon>Actinomycetes</taxon>
        <taxon>Kitasatosporales</taxon>
        <taxon>Streptomycetaceae</taxon>
        <taxon>Streptomyces</taxon>
    </lineage>
</organism>
<keyword evidence="3" id="KW-1185">Reference proteome</keyword>
<accession>A0ABN3IRY6</accession>
<sequence>MAETAQSARTEQSAQTKQTRQAGQAPGDARAEVAAELRAMAEKDGRSTHLGLSEDFAEQLAWRRLTAEHGDRLAEIMDEYGWPSAAAVGEEAATAAWLVAQHADRDLGVQRRALALMAEAVERGEDSAYRLAFLRDRVLVNEGRPQICGTQIAGVRDGAPVPWPCADPGRMDERRAEAGIEPFARYTARHAPGRSG</sequence>